<dbReference type="PROSITE" id="PS51123">
    <property type="entry name" value="OMPA_2"/>
    <property type="match status" value="1"/>
</dbReference>
<dbReference type="SUPFAM" id="SSF103088">
    <property type="entry name" value="OmpA-like"/>
    <property type="match status" value="1"/>
</dbReference>
<dbReference type="NCBIfam" id="NF006543">
    <property type="entry name" value="PRK09039.1-2"/>
    <property type="match status" value="1"/>
</dbReference>
<dbReference type="Gene3D" id="3.30.1330.60">
    <property type="entry name" value="OmpA-like domain"/>
    <property type="match status" value="1"/>
</dbReference>
<protein>
    <submittedName>
        <fullName evidence="5">Peptidoglycan -binding protein</fullName>
    </submittedName>
</protein>
<dbReference type="Pfam" id="PF00691">
    <property type="entry name" value="OmpA"/>
    <property type="match status" value="1"/>
</dbReference>
<feature type="coiled-coil region" evidence="2">
    <location>
        <begin position="54"/>
        <end position="225"/>
    </location>
</feature>
<dbReference type="EMBL" id="JAYGII010000024">
    <property type="protein sequence ID" value="MEA5446222.1"/>
    <property type="molecule type" value="Genomic_DNA"/>
</dbReference>
<dbReference type="Proteomes" id="UP001302316">
    <property type="component" value="Unassembled WGS sequence"/>
</dbReference>
<gene>
    <name evidence="5" type="ORF">VCB98_10360</name>
</gene>
<evidence type="ECO:0000259" key="4">
    <source>
        <dbReference type="PROSITE" id="PS51123"/>
    </source>
</evidence>
<accession>A0AAP6JGJ5</accession>
<reference evidence="5 6" key="1">
    <citation type="submission" date="2023-12" db="EMBL/GenBank/DDBJ databases">
        <title>Whole-genome sequencing of halo(alkali)philic microorganisms from hypersaline lakes.</title>
        <authorList>
            <person name="Sorokin D.Y."/>
            <person name="Merkel A.Y."/>
            <person name="Messina E."/>
            <person name="Yakimov M."/>
        </authorList>
    </citation>
    <scope>NUCLEOTIDE SEQUENCE [LARGE SCALE GENOMIC DNA]</scope>
    <source>
        <strain evidence="5 6">AB-CW1</strain>
    </source>
</reference>
<proteinExistence type="predicted"/>
<dbReference type="PANTHER" id="PTHR30329:SF21">
    <property type="entry name" value="LIPOPROTEIN YIAD-RELATED"/>
    <property type="match status" value="1"/>
</dbReference>
<sequence>MFGSSRRGRDRFDIWPGFVDVLATILLVFVFVLLFFVVAQFYTSEALYDRDQTLSALEEEVAELAETLSMERRERRRLETRVSELDEALAASLARGETLAGELAVSEAARARLAELLGDREAALAEAEAELDDQSARIVVLERDLDETAEALEEEEAISAEAQAQVTALRDDIRALREQLTALSEALDISEATIAVQRAEISDLAERLNVALAERVEELDRYRSEFFGRLREALADVEEIEIVGDRFRFQSELFFESASAEIGSEGRETLDHLADTFEEISARIPDDIDWVLQVEGHTDRRPIRTEQFPSNWELSTARALNIVHYLSEQGLPEDRLAAAGFGEHQPLDDGDGPEAWARNRRIELRLTNR</sequence>
<evidence type="ECO:0000256" key="3">
    <source>
        <dbReference type="SAM" id="Phobius"/>
    </source>
</evidence>
<feature type="transmembrane region" description="Helical" evidence="3">
    <location>
        <begin position="21"/>
        <end position="42"/>
    </location>
</feature>
<keyword evidence="3" id="KW-1133">Transmembrane helix</keyword>
<evidence type="ECO:0000256" key="2">
    <source>
        <dbReference type="SAM" id="Coils"/>
    </source>
</evidence>
<dbReference type="RefSeq" id="WP_346052342.1">
    <property type="nucleotide sequence ID" value="NZ_JAYGII010000024.1"/>
</dbReference>
<comment type="caution">
    <text evidence="5">The sequence shown here is derived from an EMBL/GenBank/DDBJ whole genome shotgun (WGS) entry which is preliminary data.</text>
</comment>
<keyword evidence="6" id="KW-1185">Reference proteome</keyword>
<name>A0AAP6JGJ5_9GAMM</name>
<keyword evidence="1 3" id="KW-0472">Membrane</keyword>
<dbReference type="InterPro" id="IPR036737">
    <property type="entry name" value="OmpA-like_sf"/>
</dbReference>
<keyword evidence="3" id="KW-0812">Transmembrane</keyword>
<dbReference type="GO" id="GO:0016020">
    <property type="term" value="C:membrane"/>
    <property type="evidence" value="ECO:0007669"/>
    <property type="project" value="UniProtKB-UniRule"/>
</dbReference>
<keyword evidence="2" id="KW-0175">Coiled coil</keyword>
<dbReference type="PANTHER" id="PTHR30329">
    <property type="entry name" value="STATOR ELEMENT OF FLAGELLAR MOTOR COMPLEX"/>
    <property type="match status" value="1"/>
</dbReference>
<evidence type="ECO:0000256" key="1">
    <source>
        <dbReference type="PROSITE-ProRule" id="PRU00473"/>
    </source>
</evidence>
<evidence type="ECO:0000313" key="5">
    <source>
        <dbReference type="EMBL" id="MEA5446222.1"/>
    </source>
</evidence>
<dbReference type="SUPFAM" id="SSF90257">
    <property type="entry name" value="Myosin rod fragments"/>
    <property type="match status" value="1"/>
</dbReference>
<feature type="domain" description="OmpA-like" evidence="4">
    <location>
        <begin position="243"/>
        <end position="369"/>
    </location>
</feature>
<dbReference type="InterPro" id="IPR006665">
    <property type="entry name" value="OmpA-like"/>
</dbReference>
<dbReference type="InterPro" id="IPR050330">
    <property type="entry name" value="Bact_OuterMem_StrucFunc"/>
</dbReference>
<evidence type="ECO:0000313" key="6">
    <source>
        <dbReference type="Proteomes" id="UP001302316"/>
    </source>
</evidence>
<dbReference type="CDD" id="cd07185">
    <property type="entry name" value="OmpA_C-like"/>
    <property type="match status" value="1"/>
</dbReference>
<dbReference type="AlphaFoldDB" id="A0AAP6JGJ5"/>
<organism evidence="5 6">
    <name type="scientific">Natronospira elongata</name>
    <dbReference type="NCBI Taxonomy" id="3110268"/>
    <lineage>
        <taxon>Bacteria</taxon>
        <taxon>Pseudomonadati</taxon>
        <taxon>Pseudomonadota</taxon>
        <taxon>Gammaproteobacteria</taxon>
        <taxon>Natronospirales</taxon>
        <taxon>Natronospiraceae</taxon>
        <taxon>Natronospira</taxon>
    </lineage>
</organism>